<evidence type="ECO:0000313" key="4">
    <source>
        <dbReference type="Proteomes" id="UP000315673"/>
    </source>
</evidence>
<dbReference type="GO" id="GO:0004622">
    <property type="term" value="F:phosphatidylcholine lysophospholipase activity"/>
    <property type="evidence" value="ECO:0007669"/>
    <property type="project" value="TreeGrafter"/>
</dbReference>
<dbReference type="Proteomes" id="UP000315673">
    <property type="component" value="Chromosome"/>
</dbReference>
<dbReference type="InterPro" id="IPR051532">
    <property type="entry name" value="Ester_Hydrolysis_Enzymes"/>
</dbReference>
<dbReference type="EMBL" id="CP042306">
    <property type="protein sequence ID" value="QDZ08624.1"/>
    <property type="molecule type" value="Genomic_DNA"/>
</dbReference>
<accession>A0A5B8LM11</accession>
<dbReference type="PANTHER" id="PTHR30383">
    <property type="entry name" value="THIOESTERASE 1/PROTEASE 1/LYSOPHOSPHOLIPASE L1"/>
    <property type="match status" value="1"/>
</dbReference>
<dbReference type="OrthoDB" id="9794725at2"/>
<dbReference type="InterPro" id="IPR013830">
    <property type="entry name" value="SGNH_hydro"/>
</dbReference>
<feature type="domain" description="SGNH hydrolase-type esterase" evidence="2">
    <location>
        <begin position="130"/>
        <end position="293"/>
    </location>
</feature>
<dbReference type="Gene3D" id="3.40.50.1110">
    <property type="entry name" value="SGNH hydrolase"/>
    <property type="match status" value="1"/>
</dbReference>
<dbReference type="AlphaFoldDB" id="A0A5B8LM11"/>
<reference evidence="3 4" key="1">
    <citation type="submission" date="2019-07" db="EMBL/GenBank/DDBJ databases">
        <title>Full genome sequence of Sphingomonas sp. 4R-6-7(HKS19).</title>
        <authorList>
            <person name="Im W.-T."/>
        </authorList>
    </citation>
    <scope>NUCLEOTIDE SEQUENCE [LARGE SCALE GENOMIC DNA]</scope>
    <source>
        <strain evidence="3 4">HKS19</strain>
    </source>
</reference>
<gene>
    <name evidence="3" type="ORF">FPZ24_15070</name>
</gene>
<name>A0A5B8LM11_9SPHN</name>
<feature type="region of interest" description="Disordered" evidence="1">
    <location>
        <begin position="12"/>
        <end position="32"/>
    </location>
</feature>
<protein>
    <recommendedName>
        <fullName evidence="2">SGNH hydrolase-type esterase domain-containing protein</fullName>
    </recommendedName>
</protein>
<dbReference type="Pfam" id="PF13472">
    <property type="entry name" value="Lipase_GDSL_2"/>
    <property type="match status" value="1"/>
</dbReference>
<dbReference type="KEGG" id="spai:FPZ24_15070"/>
<dbReference type="PANTHER" id="PTHR30383:SF5">
    <property type="entry name" value="SGNH HYDROLASE-TYPE ESTERASE DOMAIN-CONTAINING PROTEIN"/>
    <property type="match status" value="1"/>
</dbReference>
<dbReference type="SUPFAM" id="SSF52266">
    <property type="entry name" value="SGNH hydrolase"/>
    <property type="match status" value="1"/>
</dbReference>
<sequence length="307" mass="32757">MDVGLCPAVRAGRGRSHDVQAHPQTERRASRPHRPFGRYLMALALLLALAAATENPCPAAIPIPPAIEDWRRKTYAPDNVKSIPPPMAEGAPYIKAYTEARKTDWADTCRYRDENAALMTQPAAARDVVFMGDSITWGWRYCNTAFDTGGGWVDRGISGQTTAQMLVRFPGDVLALKPRVVHIMAGTNDIAGNSGPMTLGGIEANIAAMVTLAKAAGIRVVLAAVPPAKTFSWQPKLEPAPRIAALNARLRALAVREKITFVDYGAVLAMPDGAMKDALTLDGVHPNAAGYAAIGPMAKKAVAAARK</sequence>
<evidence type="ECO:0000259" key="2">
    <source>
        <dbReference type="Pfam" id="PF13472"/>
    </source>
</evidence>
<evidence type="ECO:0000313" key="3">
    <source>
        <dbReference type="EMBL" id="QDZ08624.1"/>
    </source>
</evidence>
<organism evidence="3 4">
    <name type="scientific">Sphingomonas panacisoli</name>
    <dbReference type="NCBI Taxonomy" id="1813879"/>
    <lineage>
        <taxon>Bacteria</taxon>
        <taxon>Pseudomonadati</taxon>
        <taxon>Pseudomonadota</taxon>
        <taxon>Alphaproteobacteria</taxon>
        <taxon>Sphingomonadales</taxon>
        <taxon>Sphingomonadaceae</taxon>
        <taxon>Sphingomonas</taxon>
    </lineage>
</organism>
<evidence type="ECO:0000256" key="1">
    <source>
        <dbReference type="SAM" id="MobiDB-lite"/>
    </source>
</evidence>
<feature type="compositionally biased region" description="Basic and acidic residues" evidence="1">
    <location>
        <begin position="15"/>
        <end position="29"/>
    </location>
</feature>
<dbReference type="InterPro" id="IPR036514">
    <property type="entry name" value="SGNH_hydro_sf"/>
</dbReference>
<proteinExistence type="predicted"/>
<keyword evidence="4" id="KW-1185">Reference proteome</keyword>